<gene>
    <name evidence="1" type="ordered locus">AXX17_At1g34660</name>
</gene>
<evidence type="ECO:0000313" key="2">
    <source>
        <dbReference type="Proteomes" id="UP000078284"/>
    </source>
</evidence>
<sequence length="64" mass="6751">MPAHSRSGSTPPPPEVLTYRPCCPTKAPPPHASASAYSLAKPMATPEETLIWLEVLSAGPRPSN</sequence>
<name>A0A178WDV2_ARATH</name>
<dbReference type="AlphaFoldDB" id="A0A178WDV2"/>
<organism evidence="1 2">
    <name type="scientific">Arabidopsis thaliana</name>
    <name type="common">Mouse-ear cress</name>
    <dbReference type="NCBI Taxonomy" id="3702"/>
    <lineage>
        <taxon>Eukaryota</taxon>
        <taxon>Viridiplantae</taxon>
        <taxon>Streptophyta</taxon>
        <taxon>Embryophyta</taxon>
        <taxon>Tracheophyta</taxon>
        <taxon>Spermatophyta</taxon>
        <taxon>Magnoliopsida</taxon>
        <taxon>eudicotyledons</taxon>
        <taxon>Gunneridae</taxon>
        <taxon>Pentapetalae</taxon>
        <taxon>rosids</taxon>
        <taxon>malvids</taxon>
        <taxon>Brassicales</taxon>
        <taxon>Brassicaceae</taxon>
        <taxon>Camelineae</taxon>
        <taxon>Arabidopsis</taxon>
    </lineage>
</organism>
<comment type="caution">
    <text evidence="1">The sequence shown here is derived from an EMBL/GenBank/DDBJ whole genome shotgun (WGS) entry which is preliminary data.</text>
</comment>
<dbReference type="EMBL" id="LUHQ01000001">
    <property type="protein sequence ID" value="OAP15543.1"/>
    <property type="molecule type" value="Genomic_DNA"/>
</dbReference>
<evidence type="ECO:0000313" key="1">
    <source>
        <dbReference type="EMBL" id="OAP15543.1"/>
    </source>
</evidence>
<reference evidence="2" key="1">
    <citation type="journal article" date="2016" name="Proc. Natl. Acad. Sci. U.S.A.">
        <title>Chromosome-level assembly of Arabidopsis thaliana Ler reveals the extent of translocation and inversion polymorphisms.</title>
        <authorList>
            <person name="Zapata L."/>
            <person name="Ding J."/>
            <person name="Willing E.M."/>
            <person name="Hartwig B."/>
            <person name="Bezdan D."/>
            <person name="Jiao W.B."/>
            <person name="Patel V."/>
            <person name="Velikkakam James G."/>
            <person name="Koornneef M."/>
            <person name="Ossowski S."/>
            <person name="Schneeberger K."/>
        </authorList>
    </citation>
    <scope>NUCLEOTIDE SEQUENCE [LARGE SCALE GENOMIC DNA]</scope>
    <source>
        <strain evidence="2">cv. Landsberg erecta</strain>
    </source>
</reference>
<accession>A0A178WDV2</accession>
<proteinExistence type="predicted"/>
<protein>
    <submittedName>
        <fullName evidence="1">Uncharacterized protein</fullName>
    </submittedName>
</protein>
<dbReference type="Proteomes" id="UP000078284">
    <property type="component" value="Chromosome 1"/>
</dbReference>